<proteinExistence type="predicted"/>
<name>A0A401SL95_CHIPU</name>
<dbReference type="Proteomes" id="UP000287033">
    <property type="component" value="Unassembled WGS sequence"/>
</dbReference>
<comment type="caution">
    <text evidence="2">The sequence shown here is derived from an EMBL/GenBank/DDBJ whole genome shotgun (WGS) entry which is preliminary data.</text>
</comment>
<dbReference type="OMA" id="CATRYLY"/>
<gene>
    <name evidence="2" type="ORF">chiPu_0009620</name>
</gene>
<dbReference type="SUPFAM" id="SSF52200">
    <property type="entry name" value="Toll/Interleukin receptor TIR domain"/>
    <property type="match status" value="1"/>
</dbReference>
<evidence type="ECO:0000259" key="1">
    <source>
        <dbReference type="PROSITE" id="PS50104"/>
    </source>
</evidence>
<dbReference type="InterPro" id="IPR000157">
    <property type="entry name" value="TIR_dom"/>
</dbReference>
<dbReference type="InterPro" id="IPR035897">
    <property type="entry name" value="Toll_tir_struct_dom_sf"/>
</dbReference>
<reference evidence="2 3" key="1">
    <citation type="journal article" date="2018" name="Nat. Ecol. Evol.">
        <title>Shark genomes provide insights into elasmobranch evolution and the origin of vertebrates.</title>
        <authorList>
            <person name="Hara Y"/>
            <person name="Yamaguchi K"/>
            <person name="Onimaru K"/>
            <person name="Kadota M"/>
            <person name="Koyanagi M"/>
            <person name="Keeley SD"/>
            <person name="Tatsumi K"/>
            <person name="Tanaka K"/>
            <person name="Motone F"/>
            <person name="Kageyama Y"/>
            <person name="Nozu R"/>
            <person name="Adachi N"/>
            <person name="Nishimura O"/>
            <person name="Nakagawa R"/>
            <person name="Tanegashima C"/>
            <person name="Kiyatake I"/>
            <person name="Matsumoto R"/>
            <person name="Murakumo K"/>
            <person name="Nishida K"/>
            <person name="Terakita A"/>
            <person name="Kuratani S"/>
            <person name="Sato K"/>
            <person name="Hyodo S Kuraku.S."/>
        </authorList>
    </citation>
    <scope>NUCLEOTIDE SEQUENCE [LARGE SCALE GENOMIC DNA]</scope>
</reference>
<dbReference type="Pfam" id="PF01582">
    <property type="entry name" value="TIR"/>
    <property type="match status" value="1"/>
</dbReference>
<dbReference type="Gene3D" id="3.40.50.10140">
    <property type="entry name" value="Toll/interleukin-1 receptor homology (TIR) domain"/>
    <property type="match status" value="1"/>
</dbReference>
<dbReference type="PANTHER" id="PTHR16253">
    <property type="entry name" value="TETRATRICOPEPTIDE REPEAT PROTEIN 22"/>
    <property type="match status" value="1"/>
</dbReference>
<protein>
    <recommendedName>
        <fullName evidence="1">TIR domain-containing protein</fullName>
    </recommendedName>
</protein>
<accession>A0A401SL95</accession>
<dbReference type="OrthoDB" id="6160824at2759"/>
<feature type="domain" description="TIR" evidence="1">
    <location>
        <begin position="16"/>
        <end position="142"/>
    </location>
</feature>
<keyword evidence="3" id="KW-1185">Reference proteome</keyword>
<evidence type="ECO:0000313" key="3">
    <source>
        <dbReference type="Proteomes" id="UP000287033"/>
    </source>
</evidence>
<dbReference type="AlphaFoldDB" id="A0A401SL95"/>
<dbReference type="STRING" id="137246.A0A401SL95"/>
<dbReference type="InterPro" id="IPR042342">
    <property type="entry name" value="TTC22"/>
</dbReference>
<dbReference type="PANTHER" id="PTHR16253:SF0">
    <property type="entry name" value="TETRATRICOPEPTIDE REPEAT PROTEIN 22"/>
    <property type="match status" value="1"/>
</dbReference>
<dbReference type="GO" id="GO:0007165">
    <property type="term" value="P:signal transduction"/>
    <property type="evidence" value="ECO:0007669"/>
    <property type="project" value="InterPro"/>
</dbReference>
<sequence length="169" mass="19475">MEIKKSATSTGPCLQFKYDFSLWFCETDEEVALHISEILTQSGYKGFVEHQDQVAGHLVIKEVTNVIQQSKVTIIILSQSSLGSGWCRRVSEWNLQHSIEKGNKVLPVYFNIKTEQIPPVFRHINGLHYDSNFFTKRLLDSLKSRKKSTYKYVNQMKVCLEQGKETSLE</sequence>
<evidence type="ECO:0000313" key="2">
    <source>
        <dbReference type="EMBL" id="GCC31163.1"/>
    </source>
</evidence>
<dbReference type="PROSITE" id="PS50104">
    <property type="entry name" value="TIR"/>
    <property type="match status" value="1"/>
</dbReference>
<organism evidence="2 3">
    <name type="scientific">Chiloscyllium punctatum</name>
    <name type="common">Brownbanded bambooshark</name>
    <name type="synonym">Hemiscyllium punctatum</name>
    <dbReference type="NCBI Taxonomy" id="137246"/>
    <lineage>
        <taxon>Eukaryota</taxon>
        <taxon>Metazoa</taxon>
        <taxon>Chordata</taxon>
        <taxon>Craniata</taxon>
        <taxon>Vertebrata</taxon>
        <taxon>Chondrichthyes</taxon>
        <taxon>Elasmobranchii</taxon>
        <taxon>Galeomorphii</taxon>
        <taxon>Galeoidea</taxon>
        <taxon>Orectolobiformes</taxon>
        <taxon>Hemiscylliidae</taxon>
        <taxon>Chiloscyllium</taxon>
    </lineage>
</organism>
<dbReference type="EMBL" id="BEZZ01000346">
    <property type="protein sequence ID" value="GCC31163.1"/>
    <property type="molecule type" value="Genomic_DNA"/>
</dbReference>